<comment type="caution">
    <text evidence="2">The sequence shown here is derived from an EMBL/GenBank/DDBJ whole genome shotgun (WGS) entry which is preliminary data.</text>
</comment>
<protein>
    <submittedName>
        <fullName evidence="2">Uncharacterized protein</fullName>
    </submittedName>
</protein>
<reference evidence="2 3" key="1">
    <citation type="journal article" date="2019" name="Nat. Microbiol.">
        <title>Mediterranean grassland soil C-N compound turnover is dependent on rainfall and depth, and is mediated by genomically divergent microorganisms.</title>
        <authorList>
            <person name="Diamond S."/>
            <person name="Andeer P.F."/>
            <person name="Li Z."/>
            <person name="Crits-Christoph A."/>
            <person name="Burstein D."/>
            <person name="Anantharaman K."/>
            <person name="Lane K.R."/>
            <person name="Thomas B.C."/>
            <person name="Pan C."/>
            <person name="Northen T.R."/>
            <person name="Banfield J.F."/>
        </authorList>
    </citation>
    <scope>NUCLEOTIDE SEQUENCE [LARGE SCALE GENOMIC DNA]</scope>
    <source>
        <strain evidence="2">WS_10</strain>
    </source>
</reference>
<dbReference type="Proteomes" id="UP000319836">
    <property type="component" value="Unassembled WGS sequence"/>
</dbReference>
<evidence type="ECO:0000313" key="3">
    <source>
        <dbReference type="Proteomes" id="UP000319836"/>
    </source>
</evidence>
<accession>A0A538U4S1</accession>
<evidence type="ECO:0000256" key="1">
    <source>
        <dbReference type="SAM" id="SignalP"/>
    </source>
</evidence>
<feature type="chain" id="PRO_5021900139" evidence="1">
    <location>
        <begin position="23"/>
        <end position="136"/>
    </location>
</feature>
<feature type="signal peptide" evidence="1">
    <location>
        <begin position="1"/>
        <end position="22"/>
    </location>
</feature>
<organism evidence="2 3">
    <name type="scientific">Eiseniibacteriota bacterium</name>
    <dbReference type="NCBI Taxonomy" id="2212470"/>
    <lineage>
        <taxon>Bacteria</taxon>
        <taxon>Candidatus Eiseniibacteriota</taxon>
    </lineage>
</organism>
<keyword evidence="1" id="KW-0732">Signal</keyword>
<name>A0A538U4S1_UNCEI</name>
<dbReference type="AlphaFoldDB" id="A0A538U4S1"/>
<evidence type="ECO:0000313" key="2">
    <source>
        <dbReference type="EMBL" id="TMQ70861.1"/>
    </source>
</evidence>
<proteinExistence type="predicted"/>
<gene>
    <name evidence="2" type="ORF">E6K80_07210</name>
</gene>
<dbReference type="EMBL" id="VBPA01000170">
    <property type="protein sequence ID" value="TMQ70861.1"/>
    <property type="molecule type" value="Genomic_DNA"/>
</dbReference>
<sequence>MLALATFLIADPFVAACASAQAASPFPVVAVEAPRAARHWGAYLLMASGAALVGGSFLLTDRANGAYDSYLVETDPNRIETLYDRAVLEDRLSSASLVAGELMIVGGLYLRFLRPPRSSRLSLSIGSRRCALAYRF</sequence>